<evidence type="ECO:0000313" key="3">
    <source>
        <dbReference type="Proteomes" id="UP000016511"/>
    </source>
</evidence>
<keyword evidence="1" id="KW-0812">Transmembrane</keyword>
<gene>
    <name evidence="2" type="ORF">HMPREF0083_00029</name>
</gene>
<dbReference type="RefSeq" id="WP_021618834.1">
    <property type="nucleotide sequence ID" value="NZ_KE952647.1"/>
</dbReference>
<dbReference type="Proteomes" id="UP000016511">
    <property type="component" value="Unassembled WGS sequence"/>
</dbReference>
<dbReference type="eggNOG" id="COG0586">
    <property type="taxonomic scope" value="Bacteria"/>
</dbReference>
<protein>
    <submittedName>
        <fullName evidence="2">Uncharacterized protein</fullName>
    </submittedName>
</protein>
<dbReference type="STRING" id="649747.HMPREF0083_00029"/>
<accession>U1YM71</accession>
<sequence>MTNIRFRTFALYAYPEAFLYTGTFISLGKVLGPQWEHFYGVIKKYFIIAGIVIAVAIVLYLLYKSNVSAIGVILVVVMISLIQDFLANEFKQFDEVVGILVPLFFAPNWTPWIQWFASTCRTSSVHFSK</sequence>
<keyword evidence="1" id="KW-1133">Transmembrane helix</keyword>
<dbReference type="EMBL" id="AWSJ01000002">
    <property type="protein sequence ID" value="ERI11881.1"/>
    <property type="molecule type" value="Genomic_DNA"/>
</dbReference>
<dbReference type="Pfam" id="PF07758">
    <property type="entry name" value="DUF1614"/>
    <property type="match status" value="1"/>
</dbReference>
<reference evidence="2 3" key="1">
    <citation type="submission" date="2013-08" db="EMBL/GenBank/DDBJ databases">
        <authorList>
            <person name="Weinstock G."/>
            <person name="Sodergren E."/>
            <person name="Wylie T."/>
            <person name="Fulton L."/>
            <person name="Fulton R."/>
            <person name="Fronick C."/>
            <person name="O'Laughlin M."/>
            <person name="Godfrey J."/>
            <person name="Miner T."/>
            <person name="Herter B."/>
            <person name="Appelbaum E."/>
            <person name="Cordes M."/>
            <person name="Lek S."/>
            <person name="Wollam A."/>
            <person name="Pepin K.H."/>
            <person name="Palsikar V.B."/>
            <person name="Mitreva M."/>
            <person name="Wilson R.K."/>
        </authorList>
    </citation>
    <scope>NUCLEOTIDE SEQUENCE [LARGE SCALE GENOMIC DNA]</scope>
    <source>
        <strain evidence="2 3">ATCC 12856</strain>
    </source>
</reference>
<dbReference type="AlphaFoldDB" id="U1YM71"/>
<comment type="caution">
    <text evidence="2">The sequence shown here is derived from an EMBL/GenBank/DDBJ whole genome shotgun (WGS) entry which is preliminary data.</text>
</comment>
<feature type="transmembrane region" description="Helical" evidence="1">
    <location>
        <begin position="69"/>
        <end position="87"/>
    </location>
</feature>
<proteinExistence type="predicted"/>
<dbReference type="GeneID" id="92842325"/>
<dbReference type="HOGENOM" id="CLU_1944229_0_0_9"/>
<keyword evidence="1" id="KW-0472">Membrane</keyword>
<name>U1YM71_ANEAE</name>
<keyword evidence="3" id="KW-1185">Reference proteome</keyword>
<dbReference type="PATRIC" id="fig|649747.3.peg.25"/>
<evidence type="ECO:0000256" key="1">
    <source>
        <dbReference type="SAM" id="Phobius"/>
    </source>
</evidence>
<feature type="transmembrane region" description="Helical" evidence="1">
    <location>
        <begin position="44"/>
        <end position="63"/>
    </location>
</feature>
<dbReference type="InterPro" id="IPR011672">
    <property type="entry name" value="DUF1614"/>
</dbReference>
<organism evidence="2 3">
    <name type="scientific">Aneurinibacillus aneurinilyticus ATCC 12856</name>
    <dbReference type="NCBI Taxonomy" id="649747"/>
    <lineage>
        <taxon>Bacteria</taxon>
        <taxon>Bacillati</taxon>
        <taxon>Bacillota</taxon>
        <taxon>Bacilli</taxon>
        <taxon>Bacillales</taxon>
        <taxon>Paenibacillaceae</taxon>
        <taxon>Aneurinibacillus group</taxon>
        <taxon>Aneurinibacillus</taxon>
    </lineage>
</organism>
<evidence type="ECO:0000313" key="2">
    <source>
        <dbReference type="EMBL" id="ERI11881.1"/>
    </source>
</evidence>
<feature type="transmembrane region" description="Helical" evidence="1">
    <location>
        <begin position="12"/>
        <end position="32"/>
    </location>
</feature>